<sequence>MAVPVKEGYVVEIVERVRRERERERERRGLQSMDEGPNSSTGSSENSIVEEEPTSSTAASTYCFEFSVLHPAIPDLRKEYSSSSSSSSHLNSEESDDDLDISSYPLRQRANPQMRREKVHIGCGAGFGGDRPLAALKLLQRVDLNYIVLECLAERTLADLYHAEEAGGEGYDPRKTNRNQCRDSLQSLVGPLKSRTLKRLAIKRRAQSIKRRAIKRRAIKRSAHVVVERRATHDARVCLGYLTKVEAEAVQTSLKPPNICILKYSVNTL</sequence>
<dbReference type="PANTHER" id="PTHR47472:SF1">
    <property type="entry name" value="DUF1446-DOMAIN-CONTAINING PROTEIN"/>
    <property type="match status" value="1"/>
</dbReference>
<feature type="compositionally biased region" description="Low complexity" evidence="1">
    <location>
        <begin position="81"/>
        <end position="90"/>
    </location>
</feature>
<feature type="region of interest" description="Disordered" evidence="1">
    <location>
        <begin position="17"/>
        <end position="56"/>
    </location>
</feature>
<feature type="compositionally biased region" description="Basic and acidic residues" evidence="1">
    <location>
        <begin position="17"/>
        <end position="29"/>
    </location>
</feature>
<protein>
    <recommendedName>
        <fullName evidence="2">Acyclic terpene utilisation N-terminal domain-containing protein</fullName>
    </recommendedName>
</protein>
<dbReference type="Proteomes" id="UP000306102">
    <property type="component" value="Unassembled WGS sequence"/>
</dbReference>
<dbReference type="STRING" id="542762.A0A4S4DF67"/>
<reference evidence="3 4" key="1">
    <citation type="journal article" date="2018" name="Proc. Natl. Acad. Sci. U.S.A.">
        <title>Draft genome sequence of Camellia sinensis var. sinensis provides insights into the evolution of the tea genome and tea quality.</title>
        <authorList>
            <person name="Wei C."/>
            <person name="Yang H."/>
            <person name="Wang S."/>
            <person name="Zhao J."/>
            <person name="Liu C."/>
            <person name="Gao L."/>
            <person name="Xia E."/>
            <person name="Lu Y."/>
            <person name="Tai Y."/>
            <person name="She G."/>
            <person name="Sun J."/>
            <person name="Cao H."/>
            <person name="Tong W."/>
            <person name="Gao Q."/>
            <person name="Li Y."/>
            <person name="Deng W."/>
            <person name="Jiang X."/>
            <person name="Wang W."/>
            <person name="Chen Q."/>
            <person name="Zhang S."/>
            <person name="Li H."/>
            <person name="Wu J."/>
            <person name="Wang P."/>
            <person name="Li P."/>
            <person name="Shi C."/>
            <person name="Zheng F."/>
            <person name="Jian J."/>
            <person name="Huang B."/>
            <person name="Shan D."/>
            <person name="Shi M."/>
            <person name="Fang C."/>
            <person name="Yue Y."/>
            <person name="Li F."/>
            <person name="Li D."/>
            <person name="Wei S."/>
            <person name="Han B."/>
            <person name="Jiang C."/>
            <person name="Yin Y."/>
            <person name="Xia T."/>
            <person name="Zhang Z."/>
            <person name="Bennetzen J.L."/>
            <person name="Zhao S."/>
            <person name="Wan X."/>
        </authorList>
    </citation>
    <scope>NUCLEOTIDE SEQUENCE [LARGE SCALE GENOMIC DNA]</scope>
    <source>
        <strain evidence="4">cv. Shuchazao</strain>
        <tissue evidence="3">Leaf</tissue>
    </source>
</reference>
<comment type="caution">
    <text evidence="3">The sequence shown here is derived from an EMBL/GenBank/DDBJ whole genome shotgun (WGS) entry which is preliminary data.</text>
</comment>
<evidence type="ECO:0000259" key="2">
    <source>
        <dbReference type="Pfam" id="PF07287"/>
    </source>
</evidence>
<organism evidence="3 4">
    <name type="scientific">Camellia sinensis var. sinensis</name>
    <name type="common">China tea</name>
    <dbReference type="NCBI Taxonomy" id="542762"/>
    <lineage>
        <taxon>Eukaryota</taxon>
        <taxon>Viridiplantae</taxon>
        <taxon>Streptophyta</taxon>
        <taxon>Embryophyta</taxon>
        <taxon>Tracheophyta</taxon>
        <taxon>Spermatophyta</taxon>
        <taxon>Magnoliopsida</taxon>
        <taxon>eudicotyledons</taxon>
        <taxon>Gunneridae</taxon>
        <taxon>Pentapetalae</taxon>
        <taxon>asterids</taxon>
        <taxon>Ericales</taxon>
        <taxon>Theaceae</taxon>
        <taxon>Camellia</taxon>
    </lineage>
</organism>
<dbReference type="InterPro" id="IPR010839">
    <property type="entry name" value="AtuA_N"/>
</dbReference>
<evidence type="ECO:0000313" key="4">
    <source>
        <dbReference type="Proteomes" id="UP000306102"/>
    </source>
</evidence>
<dbReference type="PANTHER" id="PTHR47472">
    <property type="entry name" value="PROPIONYL-COA CARBOXYLASE"/>
    <property type="match status" value="1"/>
</dbReference>
<dbReference type="Pfam" id="PF07287">
    <property type="entry name" value="AtuA"/>
    <property type="match status" value="1"/>
</dbReference>
<feature type="region of interest" description="Disordered" evidence="1">
    <location>
        <begin position="78"/>
        <end position="115"/>
    </location>
</feature>
<name>A0A4S4DF67_CAMSN</name>
<accession>A0A4S4DF67</accession>
<keyword evidence="4" id="KW-1185">Reference proteome</keyword>
<proteinExistence type="predicted"/>
<gene>
    <name evidence="3" type="ORF">TEA_019682</name>
</gene>
<evidence type="ECO:0000256" key="1">
    <source>
        <dbReference type="SAM" id="MobiDB-lite"/>
    </source>
</evidence>
<dbReference type="EMBL" id="SDRB02011686">
    <property type="protein sequence ID" value="THG00406.1"/>
    <property type="molecule type" value="Genomic_DNA"/>
</dbReference>
<feature type="compositionally biased region" description="Polar residues" evidence="1">
    <location>
        <begin position="37"/>
        <end position="47"/>
    </location>
</feature>
<feature type="domain" description="Acyclic terpene utilisation N-terminal" evidence="2">
    <location>
        <begin position="119"/>
        <end position="176"/>
    </location>
</feature>
<dbReference type="AlphaFoldDB" id="A0A4S4DF67"/>
<evidence type="ECO:0000313" key="3">
    <source>
        <dbReference type="EMBL" id="THG00406.1"/>
    </source>
</evidence>